<gene>
    <name evidence="1" type="ORF">PC117_g18761</name>
</gene>
<protein>
    <submittedName>
        <fullName evidence="1">Uncharacterized protein</fullName>
    </submittedName>
</protein>
<dbReference type="EMBL" id="RCMK01000773">
    <property type="protein sequence ID" value="KAG2912902.1"/>
    <property type="molecule type" value="Genomic_DNA"/>
</dbReference>
<evidence type="ECO:0000313" key="1">
    <source>
        <dbReference type="EMBL" id="KAG2912902.1"/>
    </source>
</evidence>
<organism evidence="1 2">
    <name type="scientific">Phytophthora cactorum</name>
    <dbReference type="NCBI Taxonomy" id="29920"/>
    <lineage>
        <taxon>Eukaryota</taxon>
        <taxon>Sar</taxon>
        <taxon>Stramenopiles</taxon>
        <taxon>Oomycota</taxon>
        <taxon>Peronosporomycetes</taxon>
        <taxon>Peronosporales</taxon>
        <taxon>Peronosporaceae</taxon>
        <taxon>Phytophthora</taxon>
    </lineage>
</organism>
<dbReference type="AlphaFoldDB" id="A0A8T1C0P3"/>
<evidence type="ECO:0000313" key="2">
    <source>
        <dbReference type="Proteomes" id="UP000736787"/>
    </source>
</evidence>
<accession>A0A8T1C0P3</accession>
<reference evidence="1" key="1">
    <citation type="submission" date="2018-10" db="EMBL/GenBank/DDBJ databases">
        <title>Effector identification in a new, highly contiguous assembly of the strawberry crown rot pathogen Phytophthora cactorum.</title>
        <authorList>
            <person name="Armitage A.D."/>
            <person name="Nellist C.F."/>
            <person name="Bates H."/>
            <person name="Vickerstaff R.J."/>
            <person name="Harrison R.J."/>
        </authorList>
    </citation>
    <scope>NUCLEOTIDE SEQUENCE</scope>
    <source>
        <strain evidence="1">4040</strain>
    </source>
</reference>
<name>A0A8T1C0P3_9STRA</name>
<dbReference type="Proteomes" id="UP000736787">
    <property type="component" value="Unassembled WGS sequence"/>
</dbReference>
<sequence>MTKFPLIQYLECAAFSHFTRVEWEALHRLAGVSGDAFVTLMLRSATPDQQRQEAQ</sequence>
<proteinExistence type="predicted"/>
<comment type="caution">
    <text evidence="1">The sequence shown here is derived from an EMBL/GenBank/DDBJ whole genome shotgun (WGS) entry which is preliminary data.</text>
</comment>